<feature type="binding site" evidence="8 9">
    <location>
        <position position="114"/>
    </location>
    <ligand>
        <name>ATP</name>
        <dbReference type="ChEBI" id="CHEBI:30616"/>
    </ligand>
</feature>
<keyword evidence="6 8" id="KW-0418">Kinase</keyword>
<dbReference type="NCBIfam" id="NF011116">
    <property type="entry name" value="PRK14545.1"/>
    <property type="match status" value="1"/>
</dbReference>
<dbReference type="SMART" id="SM00562">
    <property type="entry name" value="NDK"/>
    <property type="match status" value="1"/>
</dbReference>
<reference evidence="12 13" key="1">
    <citation type="submission" date="2015-01" db="EMBL/GenBank/DDBJ databases">
        <authorList>
            <person name="Xiang T."/>
            <person name="Song Y."/>
            <person name="Huang L."/>
            <person name="Wang B."/>
            <person name="Wu P."/>
        </authorList>
    </citation>
    <scope>NUCLEOTIDE SEQUENCE [LARGE SCALE GENOMIC DNA]</scope>
    <source>
        <strain evidence="12 13">CcD38</strain>
    </source>
</reference>
<accession>A0A0B7I2X1</accession>
<evidence type="ECO:0000313" key="13">
    <source>
        <dbReference type="Proteomes" id="UP000045051"/>
    </source>
</evidence>
<dbReference type="RefSeq" id="WP_042344206.1">
    <property type="nucleotide sequence ID" value="NZ_CDOI01000142.1"/>
</dbReference>
<dbReference type="PANTHER" id="PTHR46161">
    <property type="entry name" value="NUCLEOSIDE DIPHOSPHATE KINASE"/>
    <property type="match status" value="1"/>
</dbReference>
<evidence type="ECO:0000256" key="5">
    <source>
        <dbReference type="ARBA" id="ARBA00022741"/>
    </source>
</evidence>
<keyword evidence="5 8" id="KW-0547">Nucleotide-binding</keyword>
<dbReference type="PANTHER" id="PTHR46161:SF3">
    <property type="entry name" value="NUCLEOSIDE DIPHOSPHATE KINASE DDB_G0292928-RELATED"/>
    <property type="match status" value="1"/>
</dbReference>
<feature type="binding site" evidence="8 9">
    <location>
        <position position="104"/>
    </location>
    <ligand>
        <name>ATP</name>
        <dbReference type="ChEBI" id="CHEBI:30616"/>
    </ligand>
</feature>
<dbReference type="InterPro" id="IPR034907">
    <property type="entry name" value="NDK-like_dom"/>
</dbReference>
<evidence type="ECO:0000313" key="12">
    <source>
        <dbReference type="EMBL" id="CEN46045.1"/>
    </source>
</evidence>
<evidence type="ECO:0000259" key="11">
    <source>
        <dbReference type="SMART" id="SM00562"/>
    </source>
</evidence>
<dbReference type="GO" id="GO:0005737">
    <property type="term" value="C:cytoplasm"/>
    <property type="evidence" value="ECO:0007669"/>
    <property type="project" value="UniProtKB-SubCell"/>
</dbReference>
<dbReference type="InterPro" id="IPR001564">
    <property type="entry name" value="Nucleoside_diP_kinase"/>
</dbReference>
<comment type="subcellular location">
    <subcellularLocation>
        <location evidence="8">Cytoplasm</location>
    </subcellularLocation>
</comment>
<keyword evidence="8" id="KW-0546">Nucleotide metabolism</keyword>
<keyword evidence="13" id="KW-1185">Reference proteome</keyword>
<comment type="catalytic activity">
    <reaction evidence="8">
        <text>a ribonucleoside 5'-diphosphate + ATP = a ribonucleoside 5'-triphosphate + ADP</text>
        <dbReference type="Rhea" id="RHEA:18113"/>
        <dbReference type="ChEBI" id="CHEBI:30616"/>
        <dbReference type="ChEBI" id="CHEBI:57930"/>
        <dbReference type="ChEBI" id="CHEBI:61557"/>
        <dbReference type="ChEBI" id="CHEBI:456216"/>
        <dbReference type="EC" id="2.7.4.6"/>
    </reaction>
</comment>
<feature type="domain" description="Nucleoside diphosphate kinase-like" evidence="11">
    <location>
        <begin position="3"/>
        <end position="139"/>
    </location>
</feature>
<comment type="function">
    <text evidence="8">Major role in the synthesis of nucleoside triphosphates other than ATP. The ATP gamma phosphate is transferred to the NDP beta phosphate via a ping-pong mechanism, using a phosphorylated active-site intermediate.</text>
</comment>
<evidence type="ECO:0000256" key="3">
    <source>
        <dbReference type="ARBA" id="ARBA00022553"/>
    </source>
</evidence>
<keyword evidence="4 8" id="KW-0808">Transferase</keyword>
<comment type="cofactor">
    <cofactor evidence="1 8">
        <name>Mg(2+)</name>
        <dbReference type="ChEBI" id="CHEBI:18420"/>
    </cofactor>
</comment>
<evidence type="ECO:0000256" key="7">
    <source>
        <dbReference type="ARBA" id="ARBA00022840"/>
    </source>
</evidence>
<dbReference type="HAMAP" id="MF_00451">
    <property type="entry name" value="NDP_kinase"/>
    <property type="match status" value="1"/>
</dbReference>
<dbReference type="EMBL" id="CDOI01000142">
    <property type="protein sequence ID" value="CEN46045.1"/>
    <property type="molecule type" value="Genomic_DNA"/>
</dbReference>
<dbReference type="PRINTS" id="PR01243">
    <property type="entry name" value="NUCDPKINASE"/>
</dbReference>
<keyword evidence="8" id="KW-0963">Cytoplasm</keyword>
<feature type="active site" description="Pros-phosphohistidine intermediate" evidence="8 9">
    <location>
        <position position="117"/>
    </location>
</feature>
<dbReference type="Pfam" id="PF00334">
    <property type="entry name" value="NDK"/>
    <property type="match status" value="1"/>
</dbReference>
<evidence type="ECO:0000256" key="6">
    <source>
        <dbReference type="ARBA" id="ARBA00022777"/>
    </source>
</evidence>
<comment type="similarity">
    <text evidence="2 8 9 10">Belongs to the NDK family.</text>
</comment>
<dbReference type="GO" id="GO:0005524">
    <property type="term" value="F:ATP binding"/>
    <property type="evidence" value="ECO:0007669"/>
    <property type="project" value="UniProtKB-UniRule"/>
</dbReference>
<keyword evidence="8" id="KW-0460">Magnesium</keyword>
<evidence type="ECO:0000256" key="1">
    <source>
        <dbReference type="ARBA" id="ARBA00001946"/>
    </source>
</evidence>
<dbReference type="NCBIfam" id="NF001908">
    <property type="entry name" value="PRK00668.1"/>
    <property type="match status" value="1"/>
</dbReference>
<feature type="binding site" evidence="8 9">
    <location>
        <position position="11"/>
    </location>
    <ligand>
        <name>ATP</name>
        <dbReference type="ChEBI" id="CHEBI:30616"/>
    </ligand>
</feature>
<keyword evidence="8" id="KW-0479">Metal-binding</keyword>
<sequence>MPTNRTFTMIKPDAVENGHIGAILNQITEAGFKIKAMKFTQLSRRDAELFYAIHKERPFFQDLVVFMSRGPIVVAILEKDNAVEDFRKLIGATNPENAAEGTIRKRFAKSISENAIHGSDSDENAAIESSFHFSGRETF</sequence>
<feature type="binding site" evidence="8 9">
    <location>
        <position position="93"/>
    </location>
    <ligand>
        <name>ATP</name>
        <dbReference type="ChEBI" id="CHEBI:30616"/>
    </ligand>
</feature>
<dbReference type="EC" id="2.7.4.6" evidence="8"/>
<organism evidence="12 13">
    <name type="scientific">Capnocytophaga canis</name>
    <dbReference type="NCBI Taxonomy" id="1848903"/>
    <lineage>
        <taxon>Bacteria</taxon>
        <taxon>Pseudomonadati</taxon>
        <taxon>Bacteroidota</taxon>
        <taxon>Flavobacteriia</taxon>
        <taxon>Flavobacteriales</taxon>
        <taxon>Flavobacteriaceae</taxon>
        <taxon>Capnocytophaga</taxon>
    </lineage>
</organism>
<gene>
    <name evidence="8 12" type="primary">ndk</name>
    <name evidence="12" type="ORF">CCAND38_310012</name>
</gene>
<dbReference type="GO" id="GO:0006228">
    <property type="term" value="P:UTP biosynthetic process"/>
    <property type="evidence" value="ECO:0007669"/>
    <property type="project" value="UniProtKB-UniRule"/>
</dbReference>
<dbReference type="CDD" id="cd04413">
    <property type="entry name" value="NDPk_I"/>
    <property type="match status" value="1"/>
</dbReference>
<evidence type="ECO:0000256" key="9">
    <source>
        <dbReference type="PROSITE-ProRule" id="PRU00706"/>
    </source>
</evidence>
<dbReference type="SUPFAM" id="SSF54919">
    <property type="entry name" value="Nucleoside diphosphate kinase, NDK"/>
    <property type="match status" value="1"/>
</dbReference>
<dbReference type="Gene3D" id="3.30.70.141">
    <property type="entry name" value="Nucleoside diphosphate kinase-like domain"/>
    <property type="match status" value="1"/>
</dbReference>
<dbReference type="GO" id="GO:0006183">
    <property type="term" value="P:GTP biosynthetic process"/>
    <property type="evidence" value="ECO:0007669"/>
    <property type="project" value="UniProtKB-UniRule"/>
</dbReference>
<evidence type="ECO:0000256" key="4">
    <source>
        <dbReference type="ARBA" id="ARBA00022679"/>
    </source>
</evidence>
<dbReference type="InterPro" id="IPR036850">
    <property type="entry name" value="NDK-like_dom_sf"/>
</dbReference>
<dbReference type="GO" id="GO:0004550">
    <property type="term" value="F:nucleoside diphosphate kinase activity"/>
    <property type="evidence" value="ECO:0007669"/>
    <property type="project" value="UniProtKB-UniRule"/>
</dbReference>
<dbReference type="GO" id="GO:0006241">
    <property type="term" value="P:CTP biosynthetic process"/>
    <property type="evidence" value="ECO:0007669"/>
    <property type="project" value="UniProtKB-UniRule"/>
</dbReference>
<dbReference type="GO" id="GO:0046872">
    <property type="term" value="F:metal ion binding"/>
    <property type="evidence" value="ECO:0007669"/>
    <property type="project" value="UniProtKB-KW"/>
</dbReference>
<dbReference type="PROSITE" id="PS51374">
    <property type="entry name" value="NDPK_LIKE"/>
    <property type="match status" value="1"/>
</dbReference>
<dbReference type="Proteomes" id="UP000045051">
    <property type="component" value="Unassembled WGS sequence"/>
</dbReference>
<comment type="subunit">
    <text evidence="8">Homotetramer.</text>
</comment>
<comment type="catalytic activity">
    <reaction evidence="8">
        <text>a 2'-deoxyribonucleoside 5'-diphosphate + ATP = a 2'-deoxyribonucleoside 5'-triphosphate + ADP</text>
        <dbReference type="Rhea" id="RHEA:44640"/>
        <dbReference type="ChEBI" id="CHEBI:30616"/>
        <dbReference type="ChEBI" id="CHEBI:61560"/>
        <dbReference type="ChEBI" id="CHEBI:73316"/>
        <dbReference type="ChEBI" id="CHEBI:456216"/>
        <dbReference type="EC" id="2.7.4.6"/>
    </reaction>
</comment>
<evidence type="ECO:0000256" key="2">
    <source>
        <dbReference type="ARBA" id="ARBA00008142"/>
    </source>
</evidence>
<name>A0A0B7I2X1_9FLAO</name>
<dbReference type="AlphaFoldDB" id="A0A0B7I2X1"/>
<keyword evidence="3 8" id="KW-0597">Phosphoprotein</keyword>
<proteinExistence type="inferred from homology"/>
<feature type="binding site" evidence="8 9">
    <location>
        <position position="59"/>
    </location>
    <ligand>
        <name>ATP</name>
        <dbReference type="ChEBI" id="CHEBI:30616"/>
    </ligand>
</feature>
<dbReference type="FunFam" id="3.30.70.141:FF:000039">
    <property type="entry name" value="Nucleoside diphosphate kinase B"/>
    <property type="match status" value="1"/>
</dbReference>
<evidence type="ECO:0000256" key="10">
    <source>
        <dbReference type="RuleBase" id="RU004011"/>
    </source>
</evidence>
<protein>
    <recommendedName>
        <fullName evidence="8">Nucleoside diphosphate kinase</fullName>
        <shortName evidence="8">NDK</shortName>
        <shortName evidence="8">NDP kinase</shortName>
        <ecNumber evidence="8">2.7.4.6</ecNumber>
    </recommendedName>
    <alternativeName>
        <fullName evidence="8">Nucleoside-2-P kinase</fullName>
    </alternativeName>
</protein>
<evidence type="ECO:0000256" key="8">
    <source>
        <dbReference type="HAMAP-Rule" id="MF_00451"/>
    </source>
</evidence>
<keyword evidence="7 8" id="KW-0067">ATP-binding</keyword>
<feature type="binding site" evidence="8 9">
    <location>
        <position position="87"/>
    </location>
    <ligand>
        <name>ATP</name>
        <dbReference type="ChEBI" id="CHEBI:30616"/>
    </ligand>
</feature>